<gene>
    <name evidence="1" type="ORF">GMBLW1_13990</name>
</gene>
<dbReference type="GO" id="GO:0005975">
    <property type="term" value="P:carbohydrate metabolic process"/>
    <property type="evidence" value="ECO:0007669"/>
    <property type="project" value="InterPro"/>
</dbReference>
<sequence>MIRRFDIRIARLVLIGVIGVGILANLMAEPDAATKQQLRRLKSELDDAMRVADREAITRISTKAATSLGDDAGIPEAPDTLKPVNADTKPLTTEEIRRGFDRYRQRIPQARWWKIGLEPTRTPHLPRELATILDGCLLARGLNPVHDAELLKEARDIGDFLKWAQKQGGRGCYPFPAARNQKGRPFEVAEQFLRKAEADGKLDELIHQGWVIDDLDDGGLQFDNGLAGVAMFHLAEATGNAEYRQSAIQAADWAISRRIVTNWNYNSFSVYLLAEAFRVTNDRKYLESAKSKALLGVIPGQLRAGKHRGRWADAHNARPAYHYIMIRGLAALLRVMPANDPDTNTVRECMQRALLARNPDFQRGILNAESTVEALWQIHQLSPDQRTALGDCQIPLVWQQLERTTAEGMRAGRYPLSPGAMAAILRFLADSRPLPASEK</sequence>
<reference evidence="1" key="1">
    <citation type="submission" date="2019-04" db="EMBL/GenBank/DDBJ databases">
        <authorList>
            <consortium name="Science for Life Laboratories"/>
        </authorList>
    </citation>
    <scope>NUCLEOTIDE SEQUENCE</scope>
    <source>
        <strain evidence="1">MBLW1</strain>
    </source>
</reference>
<dbReference type="SUPFAM" id="SSF48208">
    <property type="entry name" value="Six-hairpin glycosidases"/>
    <property type="match status" value="1"/>
</dbReference>
<dbReference type="RefSeq" id="WP_162657727.1">
    <property type="nucleotide sequence ID" value="NZ_LR593887.1"/>
</dbReference>
<evidence type="ECO:0000313" key="1">
    <source>
        <dbReference type="EMBL" id="VIP02561.1"/>
    </source>
</evidence>
<accession>A0A6C2YML4</accession>
<dbReference type="KEGG" id="tim:GMBLW1_13990"/>
<evidence type="ECO:0000313" key="2">
    <source>
        <dbReference type="Proteomes" id="UP000464378"/>
    </source>
</evidence>
<proteinExistence type="predicted"/>
<name>A0A6C2YML4_9BACT</name>
<protein>
    <submittedName>
        <fullName evidence="1">Lanthionine synthetase c family protein</fullName>
    </submittedName>
</protein>
<dbReference type="AlphaFoldDB" id="A0A6C2YML4"/>
<dbReference type="InParanoid" id="A0A6C2YML4"/>
<dbReference type="EMBL" id="LR593887">
    <property type="protein sequence ID" value="VTS01772.1"/>
    <property type="molecule type" value="Genomic_DNA"/>
</dbReference>
<dbReference type="InterPro" id="IPR008928">
    <property type="entry name" value="6-hairpin_glycosidase_sf"/>
</dbReference>
<dbReference type="EMBL" id="LR586016">
    <property type="protein sequence ID" value="VIP02561.1"/>
    <property type="molecule type" value="Genomic_DNA"/>
</dbReference>
<dbReference type="Proteomes" id="UP000464378">
    <property type="component" value="Chromosome"/>
</dbReference>
<keyword evidence="2" id="KW-1185">Reference proteome</keyword>
<organism evidence="1">
    <name type="scientific">Tuwongella immobilis</name>
    <dbReference type="NCBI Taxonomy" id="692036"/>
    <lineage>
        <taxon>Bacteria</taxon>
        <taxon>Pseudomonadati</taxon>
        <taxon>Planctomycetota</taxon>
        <taxon>Planctomycetia</taxon>
        <taxon>Gemmatales</taxon>
        <taxon>Gemmataceae</taxon>
        <taxon>Tuwongella</taxon>
    </lineage>
</organism>